<dbReference type="Proteomes" id="UP000317624">
    <property type="component" value="Unassembled WGS sequence"/>
</dbReference>
<proteinExistence type="predicted"/>
<organism evidence="2 3">
    <name type="scientific">Hymenobacter setariae</name>
    <dbReference type="NCBI Taxonomy" id="2594794"/>
    <lineage>
        <taxon>Bacteria</taxon>
        <taxon>Pseudomonadati</taxon>
        <taxon>Bacteroidota</taxon>
        <taxon>Cytophagia</taxon>
        <taxon>Cytophagales</taxon>
        <taxon>Hymenobacteraceae</taxon>
        <taxon>Hymenobacter</taxon>
    </lineage>
</organism>
<dbReference type="OrthoDB" id="9802683at2"/>
<dbReference type="NCBIfam" id="TIGR04183">
    <property type="entry name" value="Por_Secre_tail"/>
    <property type="match status" value="1"/>
</dbReference>
<dbReference type="InterPro" id="IPR013320">
    <property type="entry name" value="ConA-like_dom_sf"/>
</dbReference>
<comment type="caution">
    <text evidence="2">The sequence shown here is derived from an EMBL/GenBank/DDBJ whole genome shotgun (WGS) entry which is preliminary data.</text>
</comment>
<accession>A0A558BMF5</accession>
<dbReference type="Gene3D" id="2.60.120.200">
    <property type="match status" value="1"/>
</dbReference>
<evidence type="ECO:0000256" key="1">
    <source>
        <dbReference type="SAM" id="SignalP"/>
    </source>
</evidence>
<sequence>MKQLILLLLVGSLSAKAQGSLDNGLLGRFPFDNDLVDATGNIANLSNANVAYGLDARNQNNAALRLVGTGEVAVQPNGLLDFGSTGSFTFTIAFRTLSSGTQAFFSNAGYSIGSTPSTSTTSGLSQGWSLGFSSTRVGKLYVSLVRDNFYNGALALATQASFNDGLWHTVALVVNRSSRQIRIFVDGTAQPLVFISSNPNYGTVSGSVFNLEAAYSQLVQMSPGYSYDAKGVSTVNNRFGLNYNGWLDEARFYNRVLTNTEIQTLSGRALATLSAHEAAALVQVAPNPVGTTSFTVTLAKPLAANQLRVVDVMGRAVPITIVARQANNQVYELSGLTTGLYLLQVSLPQGLAVQRVQIN</sequence>
<evidence type="ECO:0000313" key="2">
    <source>
        <dbReference type="EMBL" id="TVT37688.1"/>
    </source>
</evidence>
<gene>
    <name evidence="2" type="ORF">FNT36_21170</name>
</gene>
<evidence type="ECO:0000313" key="3">
    <source>
        <dbReference type="Proteomes" id="UP000317624"/>
    </source>
</evidence>
<feature type="chain" id="PRO_5022099576" evidence="1">
    <location>
        <begin position="18"/>
        <end position="359"/>
    </location>
</feature>
<name>A0A558BMF5_9BACT</name>
<keyword evidence="3" id="KW-1185">Reference proteome</keyword>
<dbReference type="SUPFAM" id="SSF49899">
    <property type="entry name" value="Concanavalin A-like lectins/glucanases"/>
    <property type="match status" value="1"/>
</dbReference>
<dbReference type="EMBL" id="VMRJ01000006">
    <property type="protein sequence ID" value="TVT37688.1"/>
    <property type="molecule type" value="Genomic_DNA"/>
</dbReference>
<dbReference type="RefSeq" id="WP_144851867.1">
    <property type="nucleotide sequence ID" value="NZ_VMRJ01000006.1"/>
</dbReference>
<dbReference type="GO" id="GO:0005975">
    <property type="term" value="P:carbohydrate metabolic process"/>
    <property type="evidence" value="ECO:0007669"/>
    <property type="project" value="UniProtKB-ARBA"/>
</dbReference>
<reference evidence="2 3" key="1">
    <citation type="submission" date="2019-07" db="EMBL/GenBank/DDBJ databases">
        <title>Hymenobacter sp. straun FUR1 Genome sequencing and assembly.</title>
        <authorList>
            <person name="Chhetri G."/>
        </authorList>
    </citation>
    <scope>NUCLEOTIDE SEQUENCE [LARGE SCALE GENOMIC DNA]</scope>
    <source>
        <strain evidence="2 3">Fur1</strain>
    </source>
</reference>
<feature type="signal peptide" evidence="1">
    <location>
        <begin position="1"/>
        <end position="17"/>
    </location>
</feature>
<dbReference type="AlphaFoldDB" id="A0A558BMF5"/>
<protein>
    <submittedName>
        <fullName evidence="2">T9SS type A sorting domain-containing protein</fullName>
    </submittedName>
</protein>
<dbReference type="InterPro" id="IPR026444">
    <property type="entry name" value="Secre_tail"/>
</dbReference>
<dbReference type="GO" id="GO:0004553">
    <property type="term" value="F:hydrolase activity, hydrolyzing O-glycosyl compounds"/>
    <property type="evidence" value="ECO:0007669"/>
    <property type="project" value="UniProtKB-ARBA"/>
</dbReference>
<keyword evidence="1" id="KW-0732">Signal</keyword>